<feature type="transmembrane region" description="Helical" evidence="7">
    <location>
        <begin position="447"/>
        <end position="464"/>
    </location>
</feature>
<dbReference type="EMBL" id="QTJU01000002">
    <property type="protein sequence ID" value="RFM28835.1"/>
    <property type="molecule type" value="Genomic_DNA"/>
</dbReference>
<evidence type="ECO:0000313" key="10">
    <source>
        <dbReference type="EMBL" id="RFM28835.1"/>
    </source>
</evidence>
<evidence type="ECO:0000259" key="9">
    <source>
        <dbReference type="Pfam" id="PF13515"/>
    </source>
</evidence>
<dbReference type="PANTHER" id="PTHR30509:SF9">
    <property type="entry name" value="MULTIDRUG RESISTANCE PROTEIN MDTO"/>
    <property type="match status" value="1"/>
</dbReference>
<feature type="transmembrane region" description="Helical" evidence="7">
    <location>
        <begin position="90"/>
        <end position="109"/>
    </location>
</feature>
<evidence type="ECO:0000256" key="4">
    <source>
        <dbReference type="ARBA" id="ARBA00022989"/>
    </source>
</evidence>
<evidence type="ECO:0000259" key="8">
    <source>
        <dbReference type="Pfam" id="PF12805"/>
    </source>
</evidence>
<accession>A0A3E1NLN0</accession>
<dbReference type="Pfam" id="PF13515">
    <property type="entry name" value="FUSC_2"/>
    <property type="match status" value="1"/>
</dbReference>
<evidence type="ECO:0000313" key="11">
    <source>
        <dbReference type="Proteomes" id="UP000261284"/>
    </source>
</evidence>
<feature type="transmembrane region" description="Helical" evidence="7">
    <location>
        <begin position="525"/>
        <end position="542"/>
    </location>
</feature>
<dbReference type="GO" id="GO:0005886">
    <property type="term" value="C:plasma membrane"/>
    <property type="evidence" value="ECO:0007669"/>
    <property type="project" value="UniProtKB-SubCell"/>
</dbReference>
<sequence>MDYTREFRKFINSQYLYTGIRITAGVIIPAVLLHHFGLLATMMSVPLGALCVSLTDNPGPPHHRRNGLIASVIINFIVALITGYSHHLPWLVSIEIVVFGLFFTLIGVYGTRVNSIGLIALLVFIFTIDNRSSGNAILLQAAYFSIGGIWYAFLSLVSYTLRPYKLIQQLLGECLIDTARYLQTKAAFYEHTPDYTKDTSELIHYQVLIQQHHADLREMLLKTRSVVKESTRKSRILMMMFLDSIDLFERIMTSQQDYVTLHKEFDDTGILDQYGNMILLLGNELLETGLAVQSGLRVHTGVDANAALQKTTETFQELRKRYLNPDTIEGFIKLRHILYSLQDLTERITRLQSLSTYNDATLLKKVGEEVALDEFVSHQEIDPHLLADNLSLKSGTFRHAIRLVVALLIGYVVSLLFPLGHGYWILLTIVTIIKPAYSITRSRNIHRLAGTLIGGCIGFVTLYFTDNHTFLFIMMLVAMIVSYSFLKLQYLVSAAAITVYVLLSFFFLSPAGYTHVLTERVLDTLIGSVIAFAISSFVLPSWEHEQIMSYMQQALRANRYYFDTVAAVFTGSPLNMTEQRLARKEAFVALANLSDNFQRMLSEPKDKRPRLEHFHQFVALNHMLTSYIASLSYYAQRSAAQYASADFQPLVQQVDLQFRQATELLERKVDVQAVSLQSKHPISGKVQELMIQRRKELESGTVEAGQSVRKTLSDLKTITDQFALISTITVDEIRVLQKILE</sequence>
<organism evidence="10 11">
    <name type="scientific">Deminuibacter soli</name>
    <dbReference type="NCBI Taxonomy" id="2291815"/>
    <lineage>
        <taxon>Bacteria</taxon>
        <taxon>Pseudomonadati</taxon>
        <taxon>Bacteroidota</taxon>
        <taxon>Chitinophagia</taxon>
        <taxon>Chitinophagales</taxon>
        <taxon>Chitinophagaceae</taxon>
        <taxon>Deminuibacter</taxon>
    </lineage>
</organism>
<gene>
    <name evidence="10" type="ORF">DXN05_08665</name>
</gene>
<comment type="similarity">
    <text evidence="6">Belongs to the YccS/YhfK family.</text>
</comment>
<proteinExistence type="inferred from homology"/>
<comment type="subcellular location">
    <subcellularLocation>
        <location evidence="1">Cell membrane</location>
        <topology evidence="1">Multi-pass membrane protein</topology>
    </subcellularLocation>
</comment>
<dbReference type="OrthoDB" id="8670769at2"/>
<keyword evidence="5 7" id="KW-0472">Membrane</keyword>
<feature type="transmembrane region" description="Helical" evidence="7">
    <location>
        <begin position="15"/>
        <end position="32"/>
    </location>
</feature>
<keyword evidence="2" id="KW-1003">Cell membrane</keyword>
<keyword evidence="3 7" id="KW-0812">Transmembrane</keyword>
<dbReference type="InterPro" id="IPR049453">
    <property type="entry name" value="Memb_transporter_dom"/>
</dbReference>
<evidence type="ECO:0000256" key="3">
    <source>
        <dbReference type="ARBA" id="ARBA00022692"/>
    </source>
</evidence>
<dbReference type="InterPro" id="IPR032692">
    <property type="entry name" value="YccS_N"/>
</dbReference>
<evidence type="ECO:0000256" key="6">
    <source>
        <dbReference type="ARBA" id="ARBA00043993"/>
    </source>
</evidence>
<dbReference type="RefSeq" id="WP_116846823.1">
    <property type="nucleotide sequence ID" value="NZ_QTJU01000002.1"/>
</dbReference>
<dbReference type="Pfam" id="PF12805">
    <property type="entry name" value="FUSC-like"/>
    <property type="match status" value="1"/>
</dbReference>
<protein>
    <submittedName>
        <fullName evidence="10">FUSC family protein</fullName>
    </submittedName>
</protein>
<evidence type="ECO:0000256" key="7">
    <source>
        <dbReference type="SAM" id="Phobius"/>
    </source>
</evidence>
<feature type="transmembrane region" description="Helical" evidence="7">
    <location>
        <begin position="400"/>
        <end position="417"/>
    </location>
</feature>
<dbReference type="Proteomes" id="UP000261284">
    <property type="component" value="Unassembled WGS sequence"/>
</dbReference>
<evidence type="ECO:0000256" key="1">
    <source>
        <dbReference type="ARBA" id="ARBA00004651"/>
    </source>
</evidence>
<keyword evidence="4 7" id="KW-1133">Transmembrane helix</keyword>
<reference evidence="10 11" key="1">
    <citation type="submission" date="2018-08" db="EMBL/GenBank/DDBJ databases">
        <title>Chitinophagaceae sp. K23C18032701, a novel bacterium isolated from forest soil.</title>
        <authorList>
            <person name="Wang C."/>
        </authorList>
    </citation>
    <scope>NUCLEOTIDE SEQUENCE [LARGE SCALE GENOMIC DNA]</scope>
    <source>
        <strain evidence="10 11">K23C18032701</strain>
    </source>
</reference>
<evidence type="ECO:0000256" key="2">
    <source>
        <dbReference type="ARBA" id="ARBA00022475"/>
    </source>
</evidence>
<evidence type="ECO:0000256" key="5">
    <source>
        <dbReference type="ARBA" id="ARBA00023136"/>
    </source>
</evidence>
<keyword evidence="11" id="KW-1185">Reference proteome</keyword>
<dbReference type="PANTHER" id="PTHR30509">
    <property type="entry name" value="P-HYDROXYBENZOIC ACID EFFLUX PUMP SUBUNIT-RELATED"/>
    <property type="match status" value="1"/>
</dbReference>
<name>A0A3E1NLN0_9BACT</name>
<feature type="domain" description="Integral membrane bound transporter" evidence="9">
    <location>
        <begin position="410"/>
        <end position="534"/>
    </location>
</feature>
<dbReference type="AlphaFoldDB" id="A0A3E1NLN0"/>
<feature type="transmembrane region" description="Helical" evidence="7">
    <location>
        <begin position="67"/>
        <end position="84"/>
    </location>
</feature>
<feature type="transmembrane region" description="Helical" evidence="7">
    <location>
        <begin position="491"/>
        <end position="513"/>
    </location>
</feature>
<feature type="transmembrane region" description="Helical" evidence="7">
    <location>
        <begin position="138"/>
        <end position="161"/>
    </location>
</feature>
<feature type="transmembrane region" description="Helical" evidence="7">
    <location>
        <begin position="470"/>
        <end position="486"/>
    </location>
</feature>
<feature type="domain" description="Integral membrane protein YccS N-terminal" evidence="8">
    <location>
        <begin position="68"/>
        <end position="344"/>
    </location>
</feature>
<comment type="caution">
    <text evidence="10">The sequence shown here is derived from an EMBL/GenBank/DDBJ whole genome shotgun (WGS) entry which is preliminary data.</text>
</comment>